<protein>
    <submittedName>
        <fullName evidence="3">Short-chain dehydrogenase</fullName>
    </submittedName>
</protein>
<name>A0A1C5AFS4_9ACTN</name>
<reference evidence="4" key="1">
    <citation type="submission" date="2016-06" db="EMBL/GenBank/DDBJ databases">
        <authorList>
            <person name="Varghese N."/>
            <person name="Submissions Spin"/>
        </authorList>
    </citation>
    <scope>NUCLEOTIDE SEQUENCE [LARGE SCALE GENOMIC DNA]</scope>
    <source>
        <strain evidence="4">DSM 43168</strain>
    </source>
</reference>
<comment type="similarity">
    <text evidence="1">Belongs to the short-chain dehydrogenases/reductases (SDR) family.</text>
</comment>
<dbReference type="SUPFAM" id="SSF51735">
    <property type="entry name" value="NAD(P)-binding Rossmann-fold domains"/>
    <property type="match status" value="1"/>
</dbReference>
<dbReference type="PANTHER" id="PTHR43313:SF1">
    <property type="entry name" value="3BETA-HYDROXYSTEROID DEHYDROGENASE DHS-16"/>
    <property type="match status" value="1"/>
</dbReference>
<proteinExistence type="inferred from homology"/>
<dbReference type="PRINTS" id="PR00080">
    <property type="entry name" value="SDRFAMILY"/>
</dbReference>
<accession>A0A1C5AFS4</accession>
<evidence type="ECO:0000256" key="2">
    <source>
        <dbReference type="SAM" id="MobiDB-lite"/>
    </source>
</evidence>
<dbReference type="PRINTS" id="PR00081">
    <property type="entry name" value="GDHRDH"/>
</dbReference>
<evidence type="ECO:0000313" key="4">
    <source>
        <dbReference type="Proteomes" id="UP000183585"/>
    </source>
</evidence>
<evidence type="ECO:0000313" key="3">
    <source>
        <dbReference type="EMBL" id="SCF44078.1"/>
    </source>
</evidence>
<dbReference type="EMBL" id="FMCT01000012">
    <property type="protein sequence ID" value="SCF44078.1"/>
    <property type="molecule type" value="Genomic_DNA"/>
</dbReference>
<dbReference type="Pfam" id="PF00106">
    <property type="entry name" value="adh_short"/>
    <property type="match status" value="1"/>
</dbReference>
<dbReference type="Gene3D" id="3.40.50.720">
    <property type="entry name" value="NAD(P)-binding Rossmann-like Domain"/>
    <property type="match status" value="1"/>
</dbReference>
<evidence type="ECO:0000256" key="1">
    <source>
        <dbReference type="RuleBase" id="RU000363"/>
    </source>
</evidence>
<feature type="region of interest" description="Disordered" evidence="2">
    <location>
        <begin position="289"/>
        <end position="330"/>
    </location>
</feature>
<dbReference type="InterPro" id="IPR002347">
    <property type="entry name" value="SDR_fam"/>
</dbReference>
<organism evidence="3 4">
    <name type="scientific">Micromonospora carbonacea</name>
    <dbReference type="NCBI Taxonomy" id="47853"/>
    <lineage>
        <taxon>Bacteria</taxon>
        <taxon>Bacillati</taxon>
        <taxon>Actinomycetota</taxon>
        <taxon>Actinomycetes</taxon>
        <taxon>Micromonosporales</taxon>
        <taxon>Micromonosporaceae</taxon>
        <taxon>Micromonospora</taxon>
    </lineage>
</organism>
<dbReference type="RefSeq" id="WP_256095794.1">
    <property type="nucleotide sequence ID" value="NZ_FMCT01000012.1"/>
</dbReference>
<sequence length="330" mass="34542">MIGAGRRIDARGRAVVVTGASSGLGREAALHLERAGFRVFAGVRDRAAADDLAAATTAGRLTPLRLDVTRADQIRGAVDEVARQVGAGGLWGLVNNAGISLPGPLECLPPEQLRRQLDTNVVGQVAVIQGFLPLLRTGRGRIVNVTSGLGRVALPYLGAYAAAQFAKEAVSDSLRRELRPFGIAVSVVQPGAIQTPIWDKVADAGTETMAQAAGRAGDLYAEPFGRFLARLAAQARRSGTTPADFARAVARALTAARPRTRYPVGGDVRLGSLAARLLPDTLLDRNFAPLVRARPDRRPLTGEPRPAPGDQGPAAGEPRPASLAPTSSED</sequence>
<dbReference type="GO" id="GO:0016491">
    <property type="term" value="F:oxidoreductase activity"/>
    <property type="evidence" value="ECO:0007669"/>
    <property type="project" value="TreeGrafter"/>
</dbReference>
<gene>
    <name evidence="3" type="ORF">GA0070563_112337</name>
</gene>
<dbReference type="InterPro" id="IPR036291">
    <property type="entry name" value="NAD(P)-bd_dom_sf"/>
</dbReference>
<dbReference type="GO" id="GO:0008202">
    <property type="term" value="P:steroid metabolic process"/>
    <property type="evidence" value="ECO:0007669"/>
    <property type="project" value="TreeGrafter"/>
</dbReference>
<dbReference type="STRING" id="47853.TK50_05730"/>
<dbReference type="PANTHER" id="PTHR43313">
    <property type="entry name" value="SHORT-CHAIN DEHYDROGENASE/REDUCTASE FAMILY 9C"/>
    <property type="match status" value="1"/>
</dbReference>
<dbReference type="Proteomes" id="UP000183585">
    <property type="component" value="Unassembled WGS sequence"/>
</dbReference>
<keyword evidence="4" id="KW-1185">Reference proteome</keyword>
<dbReference type="AlphaFoldDB" id="A0A1C5AFS4"/>
<dbReference type="CDD" id="cd05374">
    <property type="entry name" value="17beta-HSD-like_SDR_c"/>
    <property type="match status" value="1"/>
</dbReference>